<gene>
    <name evidence="1" type="ORF">DME_LOCUS7060</name>
</gene>
<dbReference type="EMBL" id="UYYG01001158">
    <property type="protein sequence ID" value="VDN57087.1"/>
    <property type="molecule type" value="Genomic_DNA"/>
</dbReference>
<dbReference type="Proteomes" id="UP000038040">
    <property type="component" value="Unplaced"/>
</dbReference>
<sequence>MPILRVSSVSVISVYAPTLSADDRDKDKFCAELQLLTKSLTKYDMVIIEGDWNARIDHNAAAIASTIGKYAIGDRCANGGCLLWIV</sequence>
<dbReference type="OrthoDB" id="5867484at2759"/>
<dbReference type="InterPro" id="IPR036691">
    <property type="entry name" value="Endo/exonu/phosph_ase_sf"/>
</dbReference>
<dbReference type="SUPFAM" id="SSF56219">
    <property type="entry name" value="DNase I-like"/>
    <property type="match status" value="1"/>
</dbReference>
<keyword evidence="3" id="KW-1185">Reference proteome</keyword>
<evidence type="ECO:0000313" key="3">
    <source>
        <dbReference type="Proteomes" id="UP000274756"/>
    </source>
</evidence>
<organism evidence="2 4">
    <name type="scientific">Dracunculus medinensis</name>
    <name type="common">Guinea worm</name>
    <dbReference type="NCBI Taxonomy" id="318479"/>
    <lineage>
        <taxon>Eukaryota</taxon>
        <taxon>Metazoa</taxon>
        <taxon>Ecdysozoa</taxon>
        <taxon>Nematoda</taxon>
        <taxon>Chromadorea</taxon>
        <taxon>Rhabditida</taxon>
        <taxon>Spirurina</taxon>
        <taxon>Dracunculoidea</taxon>
        <taxon>Dracunculidae</taxon>
        <taxon>Dracunculus</taxon>
    </lineage>
</organism>
<dbReference type="WBParaSite" id="DME_0000270001-mRNA-1">
    <property type="protein sequence ID" value="DME_0000270001-mRNA-1"/>
    <property type="gene ID" value="DME_0000270001"/>
</dbReference>
<dbReference type="Gene3D" id="3.60.10.10">
    <property type="entry name" value="Endonuclease/exonuclease/phosphatase"/>
    <property type="match status" value="1"/>
</dbReference>
<accession>A0A0N4U6W9</accession>
<dbReference type="Proteomes" id="UP000274756">
    <property type="component" value="Unassembled WGS sequence"/>
</dbReference>
<reference evidence="4" key="1">
    <citation type="submission" date="2017-02" db="UniProtKB">
        <authorList>
            <consortium name="WormBaseParasite"/>
        </authorList>
    </citation>
    <scope>IDENTIFICATION</scope>
</reference>
<evidence type="ECO:0000313" key="4">
    <source>
        <dbReference type="WBParaSite" id="DME_0000270001-mRNA-1"/>
    </source>
</evidence>
<evidence type="ECO:0000313" key="2">
    <source>
        <dbReference type="Proteomes" id="UP000038040"/>
    </source>
</evidence>
<evidence type="ECO:0000313" key="1">
    <source>
        <dbReference type="EMBL" id="VDN57087.1"/>
    </source>
</evidence>
<protein>
    <submittedName>
        <fullName evidence="4">Endo/exonuclease/phosphatase domain-containing protein</fullName>
    </submittedName>
</protein>
<reference evidence="1 3" key="2">
    <citation type="submission" date="2018-11" db="EMBL/GenBank/DDBJ databases">
        <authorList>
            <consortium name="Pathogen Informatics"/>
        </authorList>
    </citation>
    <scope>NUCLEOTIDE SEQUENCE [LARGE SCALE GENOMIC DNA]</scope>
</reference>
<proteinExistence type="predicted"/>
<name>A0A0N4U6W9_DRAME</name>
<dbReference type="AlphaFoldDB" id="A0A0N4U6W9"/>